<sequence length="544" mass="60903">MAQQSWLVDWASQKQLQIHTVSVGDDAENFSAPVPLELPARIRRELTPSEQARADATISLYSAMIGGNAPNSLLWSGIETANPLTRDEGYRWNSLRDQGLFDPDQRAKLISEVQSLGLVNIRIGLSNHEIDLDEPASWAEHDAFVSDLAKAGLNLSLDIHHFGIEDRFRVTDAAGRTIPSRSYYLNPEWPDYFARFAAAAFERYGASIKAVTLINEPETTVGFNSEMWNGGFPGWGDPRHGQYYIERAFALARAAVKARSAIQSQLQSSGQRMLFMHTEAAVYKPGRPDFNRFVRFIPSDLILGQSWLLNADLETLANTPLAALDRRVRRTQAAQKTSLDWLVGAYVLSTHSLPEREARRTRLLELLTELRDLHLALARDFGVTMKTDTVFAADYYAHNEDVDPKGAWLNPEPQLYAAQMQDGARRGLYPLIIDYYNRYGLPMMIGETGTPFYAYGARWHAQLLLELAQTMQEGVPMLGYTIYPLVDTRGWESALSVPKSRTTVNTGGILDVALEARPFIRALLQSLNNQTAENLQSVAPQSVQ</sequence>
<dbReference type="RefSeq" id="WP_183395367.1">
    <property type="nucleotide sequence ID" value="NZ_JACIDR010000003.1"/>
</dbReference>
<evidence type="ECO:0000313" key="1">
    <source>
        <dbReference type="EMBL" id="MBB3973502.1"/>
    </source>
</evidence>
<dbReference type="InterPro" id="IPR017853">
    <property type="entry name" value="GH"/>
</dbReference>
<proteinExistence type="predicted"/>
<dbReference type="EMBL" id="JACIDR010000003">
    <property type="protein sequence ID" value="MBB3973502.1"/>
    <property type="molecule type" value="Genomic_DNA"/>
</dbReference>
<organism evidence="1 2">
    <name type="scientific">Hansschlegelia beijingensis</name>
    <dbReference type="NCBI Taxonomy" id="1133344"/>
    <lineage>
        <taxon>Bacteria</taxon>
        <taxon>Pseudomonadati</taxon>
        <taxon>Pseudomonadota</taxon>
        <taxon>Alphaproteobacteria</taxon>
        <taxon>Hyphomicrobiales</taxon>
        <taxon>Methylopilaceae</taxon>
        <taxon>Hansschlegelia</taxon>
    </lineage>
</organism>
<evidence type="ECO:0008006" key="3">
    <source>
        <dbReference type="Google" id="ProtNLM"/>
    </source>
</evidence>
<reference evidence="1 2" key="1">
    <citation type="submission" date="2020-08" db="EMBL/GenBank/DDBJ databases">
        <title>Genomic Encyclopedia of Type Strains, Phase IV (KMG-IV): sequencing the most valuable type-strain genomes for metagenomic binning, comparative biology and taxonomic classification.</title>
        <authorList>
            <person name="Goeker M."/>
        </authorList>
    </citation>
    <scope>NUCLEOTIDE SEQUENCE [LARGE SCALE GENOMIC DNA]</scope>
    <source>
        <strain evidence="1 2">DSM 25481</strain>
    </source>
</reference>
<accession>A0A7W6GG02</accession>
<dbReference type="AlphaFoldDB" id="A0A7W6GG02"/>
<name>A0A7W6GG02_9HYPH</name>
<evidence type="ECO:0000313" key="2">
    <source>
        <dbReference type="Proteomes" id="UP000528964"/>
    </source>
</evidence>
<gene>
    <name evidence="1" type="ORF">GGR24_002172</name>
</gene>
<dbReference type="Proteomes" id="UP000528964">
    <property type="component" value="Unassembled WGS sequence"/>
</dbReference>
<dbReference type="Gene3D" id="3.20.20.80">
    <property type="entry name" value="Glycosidases"/>
    <property type="match status" value="2"/>
</dbReference>
<keyword evidence="2" id="KW-1185">Reference proteome</keyword>
<protein>
    <recommendedName>
        <fullName evidence="3">Glycoside hydrolase family 1 protein</fullName>
    </recommendedName>
</protein>
<comment type="caution">
    <text evidence="1">The sequence shown here is derived from an EMBL/GenBank/DDBJ whole genome shotgun (WGS) entry which is preliminary data.</text>
</comment>
<dbReference type="SUPFAM" id="SSF51445">
    <property type="entry name" value="(Trans)glycosidases"/>
    <property type="match status" value="1"/>
</dbReference>